<dbReference type="Gene3D" id="3.40.190.10">
    <property type="entry name" value="Periplasmic binding protein-like II"/>
    <property type="match status" value="2"/>
</dbReference>
<reference evidence="6" key="1">
    <citation type="submission" date="2020-11" db="EMBL/GenBank/DDBJ databases">
        <title>Novosphingobium aureum sp. nov., a marine bacterium isolated from sediment of a salt flat.</title>
        <authorList>
            <person name="Yoo Y."/>
            <person name="Kim J.-J."/>
        </authorList>
    </citation>
    <scope>NUCLEOTIDE SEQUENCE</scope>
    <source>
        <strain evidence="6">YJ-S2-02</strain>
    </source>
</reference>
<evidence type="ECO:0000259" key="5">
    <source>
        <dbReference type="PROSITE" id="PS50931"/>
    </source>
</evidence>
<gene>
    <name evidence="6" type="ORF">I5E68_03835</name>
</gene>
<dbReference type="InterPro" id="IPR036388">
    <property type="entry name" value="WH-like_DNA-bd_sf"/>
</dbReference>
<dbReference type="RefSeq" id="WP_197160927.1">
    <property type="nucleotide sequence ID" value="NZ_JADZGI010000001.1"/>
</dbReference>
<accession>A0A931HAB7</accession>
<evidence type="ECO:0000313" key="6">
    <source>
        <dbReference type="EMBL" id="MBH0112084.1"/>
    </source>
</evidence>
<dbReference type="PRINTS" id="PR00039">
    <property type="entry name" value="HTHLYSR"/>
</dbReference>
<organism evidence="6 7">
    <name type="scientific">Novosphingobium aureum</name>
    <dbReference type="NCBI Taxonomy" id="2792964"/>
    <lineage>
        <taxon>Bacteria</taxon>
        <taxon>Pseudomonadati</taxon>
        <taxon>Pseudomonadota</taxon>
        <taxon>Alphaproteobacteria</taxon>
        <taxon>Sphingomonadales</taxon>
        <taxon>Sphingomonadaceae</taxon>
        <taxon>Novosphingobium</taxon>
    </lineage>
</organism>
<keyword evidence="4" id="KW-0804">Transcription</keyword>
<dbReference type="PANTHER" id="PTHR30126:SF39">
    <property type="entry name" value="HTH-TYPE TRANSCRIPTIONAL REGULATOR CYSL"/>
    <property type="match status" value="1"/>
</dbReference>
<evidence type="ECO:0000256" key="3">
    <source>
        <dbReference type="ARBA" id="ARBA00023125"/>
    </source>
</evidence>
<comment type="caution">
    <text evidence="6">The sequence shown here is derived from an EMBL/GenBank/DDBJ whole genome shotgun (WGS) entry which is preliminary data.</text>
</comment>
<keyword evidence="3" id="KW-0238">DNA-binding</keyword>
<dbReference type="GO" id="GO:0003700">
    <property type="term" value="F:DNA-binding transcription factor activity"/>
    <property type="evidence" value="ECO:0007669"/>
    <property type="project" value="InterPro"/>
</dbReference>
<dbReference type="SUPFAM" id="SSF46785">
    <property type="entry name" value="Winged helix' DNA-binding domain"/>
    <property type="match status" value="1"/>
</dbReference>
<proteinExistence type="inferred from homology"/>
<feature type="domain" description="HTH lysR-type" evidence="5">
    <location>
        <begin position="1"/>
        <end position="58"/>
    </location>
</feature>
<keyword evidence="2" id="KW-0805">Transcription regulation</keyword>
<sequence>MALLQLRSFVEVYRQRSLSGAARSLGLTQPAISQHIAALEAAIGHPLFVRHAKGVTPTIVAEEMASGIGDSLDMAEAVLARARARSADLTGIVRIMGQADFLAEIVVPGLLPLVRRGMQIRFTAADRAQMAAAVLAGECDLAISAYPLDDRRVRSEVVHEEGLHAVAAPEVVARIMAAPDLAHALQNEPVLAFNLEQQLIGAWFEANGLAREPLTSAVVGQDLRCLQGLAMRGFGWCVLPSYLCDAHLAAGDLVEITAPRETPVNRYHMIWTPRSLREPRVALVHAEIRTMFRELPDGRG</sequence>
<dbReference type="Pfam" id="PF00126">
    <property type="entry name" value="HTH_1"/>
    <property type="match status" value="1"/>
</dbReference>
<dbReference type="GO" id="GO:0000976">
    <property type="term" value="F:transcription cis-regulatory region binding"/>
    <property type="evidence" value="ECO:0007669"/>
    <property type="project" value="TreeGrafter"/>
</dbReference>
<dbReference type="InterPro" id="IPR000847">
    <property type="entry name" value="LysR_HTH_N"/>
</dbReference>
<dbReference type="InterPro" id="IPR005119">
    <property type="entry name" value="LysR_subst-bd"/>
</dbReference>
<dbReference type="SUPFAM" id="SSF53850">
    <property type="entry name" value="Periplasmic binding protein-like II"/>
    <property type="match status" value="1"/>
</dbReference>
<dbReference type="PANTHER" id="PTHR30126">
    <property type="entry name" value="HTH-TYPE TRANSCRIPTIONAL REGULATOR"/>
    <property type="match status" value="1"/>
</dbReference>
<evidence type="ECO:0000313" key="7">
    <source>
        <dbReference type="Proteomes" id="UP000617634"/>
    </source>
</evidence>
<dbReference type="InterPro" id="IPR036390">
    <property type="entry name" value="WH_DNA-bd_sf"/>
</dbReference>
<dbReference type="Pfam" id="PF03466">
    <property type="entry name" value="LysR_substrate"/>
    <property type="match status" value="1"/>
</dbReference>
<keyword evidence="7" id="KW-1185">Reference proteome</keyword>
<dbReference type="EMBL" id="JADZGI010000001">
    <property type="protein sequence ID" value="MBH0112084.1"/>
    <property type="molecule type" value="Genomic_DNA"/>
</dbReference>
<dbReference type="AlphaFoldDB" id="A0A931HAB7"/>
<comment type="similarity">
    <text evidence="1">Belongs to the LysR transcriptional regulatory family.</text>
</comment>
<dbReference type="Gene3D" id="1.10.10.10">
    <property type="entry name" value="Winged helix-like DNA-binding domain superfamily/Winged helix DNA-binding domain"/>
    <property type="match status" value="1"/>
</dbReference>
<evidence type="ECO:0000256" key="2">
    <source>
        <dbReference type="ARBA" id="ARBA00023015"/>
    </source>
</evidence>
<dbReference type="Proteomes" id="UP000617634">
    <property type="component" value="Unassembled WGS sequence"/>
</dbReference>
<dbReference type="PROSITE" id="PS50931">
    <property type="entry name" value="HTH_LYSR"/>
    <property type="match status" value="1"/>
</dbReference>
<evidence type="ECO:0000256" key="1">
    <source>
        <dbReference type="ARBA" id="ARBA00009437"/>
    </source>
</evidence>
<name>A0A931HAB7_9SPHN</name>
<evidence type="ECO:0000256" key="4">
    <source>
        <dbReference type="ARBA" id="ARBA00023163"/>
    </source>
</evidence>
<protein>
    <submittedName>
        <fullName evidence="6">LysR family transcriptional regulator</fullName>
    </submittedName>
</protein>